<evidence type="ECO:0000313" key="10">
    <source>
        <dbReference type="Proteomes" id="UP001445076"/>
    </source>
</evidence>
<dbReference type="AlphaFoldDB" id="A0AAW0XPE5"/>
<feature type="coiled-coil region" evidence="7">
    <location>
        <begin position="25"/>
        <end position="55"/>
    </location>
</feature>
<name>A0AAW0XPE5_CHEQU</name>
<organism evidence="9 10">
    <name type="scientific">Cherax quadricarinatus</name>
    <name type="common">Australian red claw crayfish</name>
    <dbReference type="NCBI Taxonomy" id="27406"/>
    <lineage>
        <taxon>Eukaryota</taxon>
        <taxon>Metazoa</taxon>
        <taxon>Ecdysozoa</taxon>
        <taxon>Arthropoda</taxon>
        <taxon>Crustacea</taxon>
        <taxon>Multicrustacea</taxon>
        <taxon>Malacostraca</taxon>
        <taxon>Eumalacostraca</taxon>
        <taxon>Eucarida</taxon>
        <taxon>Decapoda</taxon>
        <taxon>Pleocyemata</taxon>
        <taxon>Astacidea</taxon>
        <taxon>Parastacoidea</taxon>
        <taxon>Parastacidae</taxon>
        <taxon>Cherax</taxon>
    </lineage>
</organism>
<evidence type="ECO:0000313" key="9">
    <source>
        <dbReference type="EMBL" id="KAK8746445.1"/>
    </source>
</evidence>
<feature type="domain" description="Fibrinogen C-terminal" evidence="8">
    <location>
        <begin position="83"/>
        <end position="267"/>
    </location>
</feature>
<evidence type="ECO:0000256" key="1">
    <source>
        <dbReference type="ARBA" id="ARBA00004613"/>
    </source>
</evidence>
<evidence type="ECO:0000256" key="4">
    <source>
        <dbReference type="ARBA" id="ARBA00023054"/>
    </source>
</evidence>
<comment type="subcellular location">
    <subcellularLocation>
        <location evidence="1">Secreted</location>
    </subcellularLocation>
</comment>
<dbReference type="PANTHER" id="PTHR47221:SF6">
    <property type="entry name" value="FIBRINOGEN ALPHA CHAIN"/>
    <property type="match status" value="1"/>
</dbReference>
<evidence type="ECO:0000256" key="2">
    <source>
        <dbReference type="ARBA" id="ARBA00022525"/>
    </source>
</evidence>
<protein>
    <recommendedName>
        <fullName evidence="8">Fibrinogen C-terminal domain-containing protein</fullName>
    </recommendedName>
</protein>
<keyword evidence="4 7" id="KW-0175">Coiled coil</keyword>
<proteinExistence type="predicted"/>
<dbReference type="EMBL" id="JARKIK010000017">
    <property type="protein sequence ID" value="KAK8746445.1"/>
    <property type="molecule type" value="Genomic_DNA"/>
</dbReference>
<dbReference type="InterPro" id="IPR002181">
    <property type="entry name" value="Fibrinogen_a/b/g_C_dom"/>
</dbReference>
<keyword evidence="3" id="KW-0732">Signal</keyword>
<dbReference type="Pfam" id="PF00147">
    <property type="entry name" value="Fibrinogen_C"/>
    <property type="match status" value="1"/>
</dbReference>
<dbReference type="SMART" id="SM00186">
    <property type="entry name" value="FBG"/>
    <property type="match status" value="1"/>
</dbReference>
<dbReference type="NCBIfam" id="NF040941">
    <property type="entry name" value="GGGWT_bact"/>
    <property type="match status" value="1"/>
</dbReference>
<dbReference type="Proteomes" id="UP001445076">
    <property type="component" value="Unassembled WGS sequence"/>
</dbReference>
<dbReference type="GO" id="GO:0005576">
    <property type="term" value="C:extracellular region"/>
    <property type="evidence" value="ECO:0007669"/>
    <property type="project" value="UniProtKB-SubCell"/>
</dbReference>
<accession>A0AAW0XPE5</accession>
<keyword evidence="2" id="KW-0964">Secreted</keyword>
<gene>
    <name evidence="9" type="ORF">OTU49_017020</name>
</gene>
<evidence type="ECO:0000256" key="7">
    <source>
        <dbReference type="SAM" id="Coils"/>
    </source>
</evidence>
<reference evidence="9 10" key="1">
    <citation type="journal article" date="2024" name="BMC Genomics">
        <title>Genome assembly of redclaw crayfish (Cherax quadricarinatus) provides insights into its immune adaptation and hypoxia tolerance.</title>
        <authorList>
            <person name="Liu Z."/>
            <person name="Zheng J."/>
            <person name="Li H."/>
            <person name="Fang K."/>
            <person name="Wang S."/>
            <person name="He J."/>
            <person name="Zhou D."/>
            <person name="Weng S."/>
            <person name="Chi M."/>
            <person name="Gu Z."/>
            <person name="He J."/>
            <person name="Li F."/>
            <person name="Wang M."/>
        </authorList>
    </citation>
    <scope>NUCLEOTIDE SEQUENCE [LARGE SCALE GENOMIC DNA]</scope>
    <source>
        <strain evidence="9">ZL_2023a</strain>
    </source>
</reference>
<dbReference type="InterPro" id="IPR014716">
    <property type="entry name" value="Fibrinogen_a/b/g_C_1"/>
</dbReference>
<keyword evidence="10" id="KW-1185">Reference proteome</keyword>
<dbReference type="SUPFAM" id="SSF56496">
    <property type="entry name" value="Fibrinogen C-terminal domain-like"/>
    <property type="match status" value="1"/>
</dbReference>
<evidence type="ECO:0000256" key="5">
    <source>
        <dbReference type="ARBA" id="ARBA00023157"/>
    </source>
</evidence>
<evidence type="ECO:0000256" key="6">
    <source>
        <dbReference type="ARBA" id="ARBA00023180"/>
    </source>
</evidence>
<feature type="non-terminal residue" evidence="9">
    <location>
        <position position="1"/>
    </location>
</feature>
<evidence type="ECO:0000256" key="3">
    <source>
        <dbReference type="ARBA" id="ARBA00022729"/>
    </source>
</evidence>
<dbReference type="InterPro" id="IPR036056">
    <property type="entry name" value="Fibrinogen-like_C"/>
</dbReference>
<evidence type="ECO:0000259" key="8">
    <source>
        <dbReference type="PROSITE" id="PS51406"/>
    </source>
</evidence>
<keyword evidence="5" id="KW-1015">Disulfide bond</keyword>
<keyword evidence="6" id="KW-0325">Glycoprotein</keyword>
<dbReference type="Gene3D" id="3.90.215.10">
    <property type="entry name" value="Gamma Fibrinogen, chain A, domain 1"/>
    <property type="match status" value="1"/>
</dbReference>
<dbReference type="InterPro" id="IPR037579">
    <property type="entry name" value="FIB_ANG-like"/>
</dbReference>
<sequence length="311" mass="35580">QNQLLEKQRQASCEPSNDNCTIYVLNQLSKLEEETKLKNDELSQLQQKYDKLNTTYLSVSMAKNDLDEQVKNLTATLDATRYRTRTMGAADCSEVLSLDFKESNVYIIYPKTPSGGVSAYCDQKTDGGGWTVFLTRKESHPQQEKFNRTWQEYSKGFGDPEGEYWLGNKVLHALTGKTSTYMLRMDVQYETDGSLLFAEWEYFTVNNEDNKYSLSLGDYNPNSTIATDPLQYESDMAFSTFDQDNDRNSLKSCSKANGGGGWWWNNCNIAFLTRPFNQRDRTDTPDTSLGSSNDVFNNSFVYLQLKIRPKI</sequence>
<dbReference type="PROSITE" id="PS51406">
    <property type="entry name" value="FIBRINOGEN_C_2"/>
    <property type="match status" value="1"/>
</dbReference>
<dbReference type="PANTHER" id="PTHR47221">
    <property type="entry name" value="FIBRINOGEN ALPHA CHAIN"/>
    <property type="match status" value="1"/>
</dbReference>
<comment type="caution">
    <text evidence="9">The sequence shown here is derived from an EMBL/GenBank/DDBJ whole genome shotgun (WGS) entry which is preliminary data.</text>
</comment>